<protein>
    <submittedName>
        <fullName evidence="5">Zinc-dependent metalloprotease</fullName>
    </submittedName>
</protein>
<keyword evidence="5" id="KW-0378">Hydrolase</keyword>
<dbReference type="InterPro" id="IPR032534">
    <property type="entry name" value="EcxA_zinc-bd"/>
</dbReference>
<keyword evidence="5" id="KW-0645">Protease</keyword>
<dbReference type="InterPro" id="IPR033428">
    <property type="entry name" value="DUF5118"/>
</dbReference>
<proteinExistence type="predicted"/>
<gene>
    <name evidence="5" type="ORF">FYC62_09700</name>
</gene>
<accession>A0A5C0VII2</accession>
<dbReference type="SUPFAM" id="SSF55486">
    <property type="entry name" value="Metalloproteases ('zincins'), catalytic domain"/>
    <property type="match status" value="1"/>
</dbReference>
<evidence type="ECO:0000256" key="1">
    <source>
        <dbReference type="SAM" id="SignalP"/>
    </source>
</evidence>
<sequence length="811" mass="93069">MRFIISIVFFSFLIQIGFAQSVETKSDSTKTSTSTKGKKKYEDIIPDKAITTEGLFTVKNFDGKYFFEIPDSLFNRLILTITRLTATPQGFGLFGGEKVNEQTIYFEKAPDNRIFIRSEVYKQESKDSTQAIYRAVSASRLNPIVAAFDIKTVNPKNNRHVIEVTDFFKKDNAVVSLAASIKTDKKLSGLADDRSFINSIHAYPINLEVRTTKTYNASSSTVGAGALTGNITLELNTSMVLLPKVPMMKRMFDERVGYFANKILTFNDDDQGSKSAEFIQRYRLEPREQDIQKYLRGELVEPKNPIVFYIDPATPKKWRPYLMAGVEDWQEAFEAAGFKKAILAKEWPENDPSMSLEDARFSVIRYYASETPNAYGPRISDPRSGEIIESHVGWFHNVMSLLHDWYMIQAGPLDPRARRMVFDDKLMGELIRFVSSHEIGHTIGLRHNMGASSQTPVELLRDKKWVEANGHTNSIMDYARFNYVAQPEDQIGPKGIFPRIGAYDKWAIEWGYRRFYKPLEEETKILNKLTIESLKKNPKLWFGGEGKDADPRSQREDLGDNAIKASNYGIKNLKRVVENLPQWTYEDGNLYTNLERMHKQVVTQYSRYLYHVMKNFGNYYINLKTYEQEGPVFTPIPKSMVKEGLTYLDMQLFSSPLWLFPETISSKIEADPLKRIPEMQGQIVNMLLSSGLVINISKPTAHEAKYPADEYLNDLIPVIWKKENVAEAAVYRRAFQRLYLERLKALVNPEVKDMKESGFTFKSDVPLYAKEHAMKLKSHIQTLVSSSKLDQLHFQACIKEIDKILNPKEDK</sequence>
<organism evidence="5 6">
    <name type="scientific">Pedobacter aquae</name>
    <dbReference type="NCBI Taxonomy" id="2605747"/>
    <lineage>
        <taxon>Bacteria</taxon>
        <taxon>Pseudomonadati</taxon>
        <taxon>Bacteroidota</taxon>
        <taxon>Sphingobacteriia</taxon>
        <taxon>Sphingobacteriales</taxon>
        <taxon>Sphingobacteriaceae</taxon>
        <taxon>Pedobacter</taxon>
    </lineage>
</organism>
<keyword evidence="1" id="KW-0732">Signal</keyword>
<dbReference type="InterPro" id="IPR024079">
    <property type="entry name" value="MetalloPept_cat_dom_sf"/>
</dbReference>
<dbReference type="Pfam" id="PF16313">
    <property type="entry name" value="DUF4953"/>
    <property type="match status" value="1"/>
</dbReference>
<feature type="chain" id="PRO_5023064630" evidence="1">
    <location>
        <begin position="22"/>
        <end position="811"/>
    </location>
</feature>
<dbReference type="GO" id="GO:0008237">
    <property type="term" value="F:metallopeptidase activity"/>
    <property type="evidence" value="ECO:0007669"/>
    <property type="project" value="UniProtKB-KW"/>
</dbReference>
<dbReference type="PANTHER" id="PTHR38478">
    <property type="entry name" value="PEPTIDASE M1A AND M12B"/>
    <property type="match status" value="1"/>
</dbReference>
<evidence type="ECO:0000259" key="4">
    <source>
        <dbReference type="Pfam" id="PF17162"/>
    </source>
</evidence>
<dbReference type="Pfam" id="PF17148">
    <property type="entry name" value="DUF5117"/>
    <property type="match status" value="1"/>
</dbReference>
<name>A0A5C0VII2_9SPHI</name>
<dbReference type="EMBL" id="CP043329">
    <property type="protein sequence ID" value="QEK51889.1"/>
    <property type="molecule type" value="Genomic_DNA"/>
</dbReference>
<keyword evidence="6" id="KW-1185">Reference proteome</keyword>
<dbReference type="InterPro" id="IPR034032">
    <property type="entry name" value="Zn_MMP-like_bac"/>
</dbReference>
<feature type="domain" description="EcxA zinc-binding" evidence="2">
    <location>
        <begin position="420"/>
        <end position="723"/>
    </location>
</feature>
<dbReference type="Pfam" id="PF17162">
    <property type="entry name" value="DUF5118"/>
    <property type="match status" value="1"/>
</dbReference>
<keyword evidence="5" id="KW-0482">Metalloprotease</keyword>
<dbReference type="Gene3D" id="3.40.390.10">
    <property type="entry name" value="Collagenase (Catalytic Domain)"/>
    <property type="match status" value="1"/>
</dbReference>
<dbReference type="GO" id="GO:0006508">
    <property type="term" value="P:proteolysis"/>
    <property type="evidence" value="ECO:0007669"/>
    <property type="project" value="UniProtKB-KW"/>
</dbReference>
<feature type="domain" description="DUF5118" evidence="4">
    <location>
        <begin position="38"/>
        <end position="87"/>
    </location>
</feature>
<dbReference type="KEGG" id="pej:FYC62_09700"/>
<feature type="domain" description="DUF5117" evidence="3">
    <location>
        <begin position="96"/>
        <end position="287"/>
    </location>
</feature>
<evidence type="ECO:0000313" key="6">
    <source>
        <dbReference type="Proteomes" id="UP000323653"/>
    </source>
</evidence>
<evidence type="ECO:0000313" key="5">
    <source>
        <dbReference type="EMBL" id="QEK51889.1"/>
    </source>
</evidence>
<dbReference type="AlphaFoldDB" id="A0A5C0VII2"/>
<dbReference type="CDD" id="cd04276">
    <property type="entry name" value="ZnMc_MMP_like_2"/>
    <property type="match status" value="1"/>
</dbReference>
<reference evidence="5 6" key="1">
    <citation type="submission" date="2019-08" db="EMBL/GenBank/DDBJ databases">
        <title>Pedobacter sp. nov., isolated from Han river, South Korea.</title>
        <authorList>
            <person name="Lee D.-H."/>
            <person name="Kim Y.-S."/>
            <person name="Hwang E.-M."/>
            <person name="Le Tran T.C."/>
            <person name="Cha C.-J."/>
        </authorList>
    </citation>
    <scope>NUCLEOTIDE SEQUENCE [LARGE SCALE GENOMIC DNA]</scope>
    <source>
        <strain evidence="5 6">CJ43</strain>
    </source>
</reference>
<evidence type="ECO:0000259" key="2">
    <source>
        <dbReference type="Pfam" id="PF16313"/>
    </source>
</evidence>
<dbReference type="Proteomes" id="UP000323653">
    <property type="component" value="Chromosome"/>
</dbReference>
<dbReference type="PANTHER" id="PTHR38478:SF1">
    <property type="entry name" value="ZINC DEPENDENT METALLOPROTEASE DOMAIN LIPOPROTEIN"/>
    <property type="match status" value="1"/>
</dbReference>
<dbReference type="RefSeq" id="WP_149074786.1">
    <property type="nucleotide sequence ID" value="NZ_CP043329.1"/>
</dbReference>
<dbReference type="InterPro" id="IPR033413">
    <property type="entry name" value="DUF5117"/>
</dbReference>
<evidence type="ECO:0000259" key="3">
    <source>
        <dbReference type="Pfam" id="PF17148"/>
    </source>
</evidence>
<feature type="signal peptide" evidence="1">
    <location>
        <begin position="1"/>
        <end position="21"/>
    </location>
</feature>